<evidence type="ECO:0000313" key="1">
    <source>
        <dbReference type="EMBL" id="WXC77582.1"/>
    </source>
</evidence>
<organism evidence="1 2">
    <name type="scientific">Bradyrhizobium septentrionale</name>
    <dbReference type="NCBI Taxonomy" id="1404411"/>
    <lineage>
        <taxon>Bacteria</taxon>
        <taxon>Pseudomonadati</taxon>
        <taxon>Pseudomonadota</taxon>
        <taxon>Alphaproteobacteria</taxon>
        <taxon>Hyphomicrobiales</taxon>
        <taxon>Nitrobacteraceae</taxon>
        <taxon>Bradyrhizobium</taxon>
    </lineage>
</organism>
<keyword evidence="2" id="KW-1185">Reference proteome</keyword>
<evidence type="ECO:0000313" key="2">
    <source>
        <dbReference type="Proteomes" id="UP001432046"/>
    </source>
</evidence>
<proteinExistence type="predicted"/>
<reference evidence="1" key="1">
    <citation type="journal article" date="2021" name="Int. J. Syst. Evol. Microbiol.">
        <title>Bradyrhizobium septentrionale sp. nov. (sv. septentrionale) and Bradyrhizobium quebecense sp. nov. (sv. septentrionale) associated with legumes native to Canada possess rearranged symbiosis genes and numerous insertion sequences.</title>
        <authorList>
            <person name="Bromfield E.S.P."/>
            <person name="Cloutier S."/>
        </authorList>
    </citation>
    <scope>NUCLEOTIDE SEQUENCE</scope>
    <source>
        <strain evidence="1">5S5</strain>
    </source>
</reference>
<name>A0ABZ2NRT5_9BRAD</name>
<reference evidence="1" key="2">
    <citation type="submission" date="2024-03" db="EMBL/GenBank/DDBJ databases">
        <authorList>
            <person name="Bromfield E.S.P."/>
            <person name="Cloutier S."/>
        </authorList>
    </citation>
    <scope>NUCLEOTIDE SEQUENCE</scope>
    <source>
        <strain evidence="1">5S5</strain>
    </source>
</reference>
<gene>
    <name evidence="1" type="ORF">WDK88_29655</name>
</gene>
<dbReference type="EMBL" id="CP147711">
    <property type="protein sequence ID" value="WXC77582.1"/>
    <property type="molecule type" value="Genomic_DNA"/>
</dbReference>
<accession>A0ABZ2NRT5</accession>
<protein>
    <submittedName>
        <fullName evidence="1">Uncharacterized protein</fullName>
    </submittedName>
</protein>
<sequence length="80" mass="9163">MTDPACSKNVFQLWKEGGEKLPFKVTRWSWDAATSAFQVERIEIGKWPYGKAWGRFIRNGVTEAPQQLNGAGSYQWKVVE</sequence>
<dbReference type="RefSeq" id="WP_338833563.1">
    <property type="nucleotide sequence ID" value="NZ_CP147711.1"/>
</dbReference>
<dbReference type="Proteomes" id="UP001432046">
    <property type="component" value="Chromosome"/>
</dbReference>